<dbReference type="Proteomes" id="UP000694257">
    <property type="component" value="Chromosome"/>
</dbReference>
<protein>
    <submittedName>
        <fullName evidence="1">Uncharacterized protein</fullName>
    </submittedName>
</protein>
<evidence type="ECO:0000313" key="2">
    <source>
        <dbReference type="Proteomes" id="UP000694257"/>
    </source>
</evidence>
<evidence type="ECO:0000313" key="1">
    <source>
        <dbReference type="EMBL" id="QXN90298.1"/>
    </source>
</evidence>
<proteinExistence type="predicted"/>
<sequence length="119" mass="12960">MGLNDDEGDDATPQQIYFGQLFHLEQFGTPEQVAQFSADGPPPPRLADGVTGKILFYEANTPTLEEFAGLLVEMENGGWITSEVREKIAELPRVDGLAELKARMVEPDSGPRQPTAGTE</sequence>
<dbReference type="EMBL" id="CP078145">
    <property type="protein sequence ID" value="QXN90298.1"/>
    <property type="molecule type" value="Genomic_DNA"/>
</dbReference>
<dbReference type="RefSeq" id="WP_218471170.1">
    <property type="nucleotide sequence ID" value="NZ_BAABJN010000006.1"/>
</dbReference>
<keyword evidence="2" id="KW-1185">Reference proteome</keyword>
<name>A0ABX8RL50_NOCIO</name>
<accession>A0ABX8RL50</accession>
<gene>
    <name evidence="1" type="ORF">KV110_33550</name>
</gene>
<reference evidence="1 2" key="1">
    <citation type="submission" date="2021-07" db="EMBL/GenBank/DDBJ databases">
        <title>Whole Genome Sequence of Nocardia Iowensis.</title>
        <authorList>
            <person name="Lamm A."/>
            <person name="Collins-Fairclough A.M."/>
            <person name="Bunk B."/>
            <person name="Sproer C."/>
        </authorList>
    </citation>
    <scope>NUCLEOTIDE SEQUENCE [LARGE SCALE GENOMIC DNA]</scope>
    <source>
        <strain evidence="1 2">NRRL 5646</strain>
    </source>
</reference>
<organism evidence="1 2">
    <name type="scientific">Nocardia iowensis</name>
    <dbReference type="NCBI Taxonomy" id="204891"/>
    <lineage>
        <taxon>Bacteria</taxon>
        <taxon>Bacillati</taxon>
        <taxon>Actinomycetota</taxon>
        <taxon>Actinomycetes</taxon>
        <taxon>Mycobacteriales</taxon>
        <taxon>Nocardiaceae</taxon>
        <taxon>Nocardia</taxon>
    </lineage>
</organism>